<name>A0AB34JPH0_PRYPA</name>
<organism evidence="1 2">
    <name type="scientific">Prymnesium parvum</name>
    <name type="common">Toxic golden alga</name>
    <dbReference type="NCBI Taxonomy" id="97485"/>
    <lineage>
        <taxon>Eukaryota</taxon>
        <taxon>Haptista</taxon>
        <taxon>Haptophyta</taxon>
        <taxon>Prymnesiophyceae</taxon>
        <taxon>Prymnesiales</taxon>
        <taxon>Prymnesiaceae</taxon>
        <taxon>Prymnesium</taxon>
    </lineage>
</organism>
<sequence>MTMSRYTFTSSTSTRALSSATTVTCVVYAANVKLVLLSHHMYSVRLVGEFALSRMASTFSLPSAAATNARIGVTRLKMMHRRSVERRQTMNSKTATVLIVPQYRSISRSSKAEAECVKPAARLKWWKPSATYDPQLVNKRTGVCVERESGEDAG</sequence>
<protein>
    <recommendedName>
        <fullName evidence="3">Secreted protein</fullName>
    </recommendedName>
</protein>
<keyword evidence="2" id="KW-1185">Reference proteome</keyword>
<dbReference type="Proteomes" id="UP001515480">
    <property type="component" value="Unassembled WGS sequence"/>
</dbReference>
<accession>A0AB34JPH0</accession>
<evidence type="ECO:0008006" key="3">
    <source>
        <dbReference type="Google" id="ProtNLM"/>
    </source>
</evidence>
<evidence type="ECO:0000313" key="1">
    <source>
        <dbReference type="EMBL" id="KAL1523979.1"/>
    </source>
</evidence>
<gene>
    <name evidence="1" type="ORF">AB1Y20_018894</name>
</gene>
<comment type="caution">
    <text evidence="1">The sequence shown here is derived from an EMBL/GenBank/DDBJ whole genome shotgun (WGS) entry which is preliminary data.</text>
</comment>
<reference evidence="1 2" key="1">
    <citation type="journal article" date="2024" name="Science">
        <title>Giant polyketide synthase enzymes in the biosynthesis of giant marine polyether toxins.</title>
        <authorList>
            <person name="Fallon T.R."/>
            <person name="Shende V.V."/>
            <person name="Wierzbicki I.H."/>
            <person name="Pendleton A.L."/>
            <person name="Watervoot N.F."/>
            <person name="Auber R.P."/>
            <person name="Gonzalez D.J."/>
            <person name="Wisecaver J.H."/>
            <person name="Moore B.S."/>
        </authorList>
    </citation>
    <scope>NUCLEOTIDE SEQUENCE [LARGE SCALE GENOMIC DNA]</scope>
    <source>
        <strain evidence="1 2">12B1</strain>
    </source>
</reference>
<evidence type="ECO:0000313" key="2">
    <source>
        <dbReference type="Proteomes" id="UP001515480"/>
    </source>
</evidence>
<dbReference type="AlphaFoldDB" id="A0AB34JPH0"/>
<proteinExistence type="predicted"/>
<dbReference type="EMBL" id="JBGBPQ010000005">
    <property type="protein sequence ID" value="KAL1523979.1"/>
    <property type="molecule type" value="Genomic_DNA"/>
</dbReference>